<gene>
    <name evidence="1" type="ORF">IMZ38_01035</name>
</gene>
<dbReference type="KEGG" id="tcs:IMZ38_01035"/>
<dbReference type="OrthoDB" id="374133at2157"/>
<organism evidence="1 2">
    <name type="scientific">Thermosphaera chiliense</name>
    <dbReference type="NCBI Taxonomy" id="3402707"/>
    <lineage>
        <taxon>Archaea</taxon>
        <taxon>Thermoproteota</taxon>
        <taxon>Thermoprotei</taxon>
        <taxon>Desulfurococcales</taxon>
        <taxon>Desulfurococcaceae</taxon>
        <taxon>Thermosphaera</taxon>
    </lineage>
</organism>
<evidence type="ECO:0000313" key="1">
    <source>
        <dbReference type="EMBL" id="QOR94557.1"/>
    </source>
</evidence>
<dbReference type="EMBL" id="CP063144">
    <property type="protein sequence ID" value="QOR94557.1"/>
    <property type="molecule type" value="Genomic_DNA"/>
</dbReference>
<dbReference type="RefSeq" id="WP_193436354.1">
    <property type="nucleotide sequence ID" value="NZ_CP063144.1"/>
</dbReference>
<dbReference type="AlphaFoldDB" id="A0A7M1USN5"/>
<dbReference type="GeneID" id="59453959"/>
<accession>A0A7M1USN5</accession>
<keyword evidence="2" id="KW-1185">Reference proteome</keyword>
<protein>
    <submittedName>
        <fullName evidence="1">Uncharacterized protein</fullName>
    </submittedName>
</protein>
<evidence type="ECO:0000313" key="2">
    <source>
        <dbReference type="Proteomes" id="UP000593766"/>
    </source>
</evidence>
<sequence>MKNSPRLIRIYRFINAGEEEVRKELSRIEELIKQRVLENPGVVYNVLTSISHTGVDSLIMIEAGSSGEVVRESELIYNLLKASCKTLDFEIVEEESWKQALSSGLRSFFYGGSG</sequence>
<name>A0A7M1USN5_9CREN</name>
<dbReference type="Proteomes" id="UP000593766">
    <property type="component" value="Chromosome"/>
</dbReference>
<proteinExistence type="predicted"/>
<reference evidence="1 2" key="1">
    <citation type="submission" date="2020-10" db="EMBL/GenBank/DDBJ databases">
        <title>Complete genome sequence of Thermosphaera aggregans strain 3507.</title>
        <authorList>
            <person name="Zayulina K.S."/>
            <person name="Elcheninov A.G."/>
            <person name="Toshchakov S.V."/>
            <person name="Kublanov I.V."/>
            <person name="Kochetkova T.V."/>
        </authorList>
    </citation>
    <scope>NUCLEOTIDE SEQUENCE [LARGE SCALE GENOMIC DNA]</scope>
    <source>
        <strain evidence="1 2">3507</strain>
    </source>
</reference>